<dbReference type="InterPro" id="IPR036754">
    <property type="entry name" value="YbaK/aa-tRNA-synt-asso_dom_sf"/>
</dbReference>
<dbReference type="Pfam" id="PF04073">
    <property type="entry name" value="tRNA_edit"/>
    <property type="match status" value="1"/>
</dbReference>
<evidence type="ECO:0000259" key="2">
    <source>
        <dbReference type="Pfam" id="PF04073"/>
    </source>
</evidence>
<keyword evidence="4" id="KW-1185">Reference proteome</keyword>
<dbReference type="InterPro" id="IPR007214">
    <property type="entry name" value="YbaK/aa-tRNA-synth-assoc-dom"/>
</dbReference>
<sequence length="178" mass="20365">MFISEISKEAPSKFNSEIQEATYNVLHKLDIPFERIETNEVVTMNQCQIVNERLQMDMVKTLFLCNRKRTAFYLVVMLGNKPFNTKLFSDSLNISRVSFAPEDMLMHFLGVKVGAASIFGLLNPNSEDVHVVLHRDVTLLPNYGCSDGTTTNYLKIGTHHIIEDYLAFLKRKVTIVEF</sequence>
<dbReference type="OrthoDB" id="9798587at2"/>
<gene>
    <name evidence="3" type="ORF">SAMN04488522_1021177</name>
</gene>
<dbReference type="Gene3D" id="3.90.960.10">
    <property type="entry name" value="YbaK/aminoacyl-tRNA synthetase-associated domain"/>
    <property type="match status" value="1"/>
</dbReference>
<dbReference type="GO" id="GO:0002161">
    <property type="term" value="F:aminoacyl-tRNA deacylase activity"/>
    <property type="evidence" value="ECO:0007669"/>
    <property type="project" value="InterPro"/>
</dbReference>
<dbReference type="AlphaFoldDB" id="A0A1M5BG26"/>
<proteinExistence type="inferred from homology"/>
<evidence type="ECO:0000256" key="1">
    <source>
        <dbReference type="ARBA" id="ARBA00010201"/>
    </source>
</evidence>
<dbReference type="InterPro" id="IPR040285">
    <property type="entry name" value="ProX/PRXD1"/>
</dbReference>
<feature type="domain" description="YbaK/aminoacyl-tRNA synthetase-associated" evidence="2">
    <location>
        <begin position="54"/>
        <end position="159"/>
    </location>
</feature>
<reference evidence="4" key="1">
    <citation type="submission" date="2016-11" db="EMBL/GenBank/DDBJ databases">
        <authorList>
            <person name="Varghese N."/>
            <person name="Submissions S."/>
        </authorList>
    </citation>
    <scope>NUCLEOTIDE SEQUENCE [LARGE SCALE GENOMIC DNA]</scope>
    <source>
        <strain evidence="4">DSM 16990</strain>
    </source>
</reference>
<protein>
    <submittedName>
        <fullName evidence="3">Ala-tRNA(Pro) deacylase</fullName>
    </submittedName>
</protein>
<dbReference type="Proteomes" id="UP000184287">
    <property type="component" value="Unassembled WGS sequence"/>
</dbReference>
<accession>A0A1M5BG26</accession>
<dbReference type="PANTHER" id="PTHR31423:SF3">
    <property type="entry name" value="PROLYL-TRNA SYNTHETASE ASSOCIATED DOMAIN-CONTAINING PROTEIN 1-RELATED"/>
    <property type="match status" value="1"/>
</dbReference>
<dbReference type="STRING" id="288992.SAMN04488522_1021177"/>
<dbReference type="SUPFAM" id="SSF55826">
    <property type="entry name" value="YbaK/ProRS associated domain"/>
    <property type="match status" value="1"/>
</dbReference>
<name>A0A1M5BG26_9SPHI</name>
<dbReference type="RefSeq" id="WP_073231472.1">
    <property type="nucleotide sequence ID" value="NZ_FQUQ01000002.1"/>
</dbReference>
<dbReference type="EMBL" id="FQUQ01000002">
    <property type="protein sequence ID" value="SHF41375.1"/>
    <property type="molecule type" value="Genomic_DNA"/>
</dbReference>
<organism evidence="3 4">
    <name type="scientific">Pedobacter caeni</name>
    <dbReference type="NCBI Taxonomy" id="288992"/>
    <lineage>
        <taxon>Bacteria</taxon>
        <taxon>Pseudomonadati</taxon>
        <taxon>Bacteroidota</taxon>
        <taxon>Sphingobacteriia</taxon>
        <taxon>Sphingobacteriales</taxon>
        <taxon>Sphingobacteriaceae</taxon>
        <taxon>Pedobacter</taxon>
    </lineage>
</organism>
<dbReference type="PANTHER" id="PTHR31423">
    <property type="entry name" value="YBAK DOMAIN-CONTAINING PROTEIN"/>
    <property type="match status" value="1"/>
</dbReference>
<comment type="similarity">
    <text evidence="1">Belongs to the PRORSD1 family.</text>
</comment>
<evidence type="ECO:0000313" key="3">
    <source>
        <dbReference type="EMBL" id="SHF41375.1"/>
    </source>
</evidence>
<evidence type="ECO:0000313" key="4">
    <source>
        <dbReference type="Proteomes" id="UP000184287"/>
    </source>
</evidence>